<evidence type="ECO:0000256" key="15">
    <source>
        <dbReference type="ARBA" id="ARBA00023012"/>
    </source>
</evidence>
<evidence type="ECO:0000256" key="18">
    <source>
        <dbReference type="ARBA" id="ARBA00030800"/>
    </source>
</evidence>
<evidence type="ECO:0000259" key="21">
    <source>
        <dbReference type="PROSITE" id="PS50109"/>
    </source>
</evidence>
<keyword evidence="6" id="KW-0004">4Fe-4S</keyword>
<comment type="catalytic activity">
    <reaction evidence="1">
        <text>ATP + protein L-histidine = ADP + protein N-phospho-L-histidine.</text>
        <dbReference type="EC" id="2.7.13.3"/>
    </reaction>
</comment>
<evidence type="ECO:0000256" key="1">
    <source>
        <dbReference type="ARBA" id="ARBA00000085"/>
    </source>
</evidence>
<dbReference type="PRINTS" id="PR00344">
    <property type="entry name" value="BCTRLSENSOR"/>
</dbReference>
<dbReference type="Gene3D" id="3.30.565.10">
    <property type="entry name" value="Histidine kinase-like ATPase, C-terminal domain"/>
    <property type="match status" value="1"/>
</dbReference>
<evidence type="ECO:0000256" key="11">
    <source>
        <dbReference type="ARBA" id="ARBA00022741"/>
    </source>
</evidence>
<dbReference type="PANTHER" id="PTHR24421:SF10">
    <property type="entry name" value="NITRATE_NITRITE SENSOR PROTEIN NARQ"/>
    <property type="match status" value="1"/>
</dbReference>
<evidence type="ECO:0000256" key="10">
    <source>
        <dbReference type="ARBA" id="ARBA00022723"/>
    </source>
</evidence>
<dbReference type="Pfam" id="PF02518">
    <property type="entry name" value="HATPase_c"/>
    <property type="match status" value="1"/>
</dbReference>
<dbReference type="PATRIC" id="fig|582680.6.peg.1744"/>
<evidence type="ECO:0000256" key="3">
    <source>
        <dbReference type="ARBA" id="ARBA00004496"/>
    </source>
</evidence>
<keyword evidence="12 22" id="KW-0418">Kinase</keyword>
<evidence type="ECO:0000256" key="14">
    <source>
        <dbReference type="ARBA" id="ARBA00023004"/>
    </source>
</evidence>
<dbReference type="GO" id="GO:0046872">
    <property type="term" value="F:metal ion binding"/>
    <property type="evidence" value="ECO:0007669"/>
    <property type="project" value="UniProtKB-KW"/>
</dbReference>
<evidence type="ECO:0000256" key="8">
    <source>
        <dbReference type="ARBA" id="ARBA00022553"/>
    </source>
</evidence>
<feature type="transmembrane region" description="Helical" evidence="20">
    <location>
        <begin position="80"/>
        <end position="100"/>
    </location>
</feature>
<comment type="cofactor">
    <cofactor evidence="2">
        <name>[4Fe-4S] cluster</name>
        <dbReference type="ChEBI" id="CHEBI:49883"/>
    </cofactor>
</comment>
<evidence type="ECO:0000256" key="17">
    <source>
        <dbReference type="ARBA" id="ARBA00024827"/>
    </source>
</evidence>
<dbReference type="GO" id="GO:0005524">
    <property type="term" value="F:ATP binding"/>
    <property type="evidence" value="ECO:0007669"/>
    <property type="project" value="UniProtKB-KW"/>
</dbReference>
<evidence type="ECO:0000313" key="22">
    <source>
        <dbReference type="EMBL" id="KJL33466.1"/>
    </source>
</evidence>
<evidence type="ECO:0000256" key="16">
    <source>
        <dbReference type="ARBA" id="ARBA00023014"/>
    </source>
</evidence>
<dbReference type="EMBL" id="JYIX01000033">
    <property type="protein sequence ID" value="KJL33466.1"/>
    <property type="molecule type" value="Genomic_DNA"/>
</dbReference>
<evidence type="ECO:0000256" key="13">
    <source>
        <dbReference type="ARBA" id="ARBA00022840"/>
    </source>
</evidence>
<evidence type="ECO:0000313" key="23">
    <source>
        <dbReference type="Proteomes" id="UP000033740"/>
    </source>
</evidence>
<gene>
    <name evidence="22" type="primary">liaS_5</name>
    <name evidence="22" type="ORF">RS86_01687</name>
</gene>
<keyword evidence="7" id="KW-0963">Cytoplasm</keyword>
<feature type="region of interest" description="Disordered" evidence="19">
    <location>
        <begin position="392"/>
        <end position="432"/>
    </location>
</feature>
<dbReference type="InterPro" id="IPR050482">
    <property type="entry name" value="Sensor_HK_TwoCompSys"/>
</dbReference>
<dbReference type="InterPro" id="IPR004358">
    <property type="entry name" value="Sig_transdc_His_kin-like_C"/>
</dbReference>
<comment type="function">
    <text evidence="17">Member of the two-component regulatory system NreB/NreC involved in the control of dissimilatory nitrate/nitrite reduction in response to oxygen. NreB functions as a direct oxygen sensor histidine kinase which is autophosphorylated, in the absence of oxygen, probably at the conserved histidine residue, and transfers its phosphate group probably to a conserved aspartate residue of NreC. NreB/NreC activates the expression of the nitrate (narGHJI) and nitrite (nir) reductase operons, as well as the putative nitrate transporter gene narT.</text>
</comment>
<dbReference type="GO" id="GO:0051539">
    <property type="term" value="F:4 iron, 4 sulfur cluster binding"/>
    <property type="evidence" value="ECO:0007669"/>
    <property type="project" value="UniProtKB-KW"/>
</dbReference>
<dbReference type="AlphaFoldDB" id="A0A0F0LPK4"/>
<keyword evidence="20" id="KW-0472">Membrane</keyword>
<dbReference type="RefSeq" id="WP_082076683.1">
    <property type="nucleotide sequence ID" value="NZ_JYIX01000033.1"/>
</dbReference>
<keyword evidence="11" id="KW-0547">Nucleotide-binding</keyword>
<dbReference type="GO" id="GO:0016020">
    <property type="term" value="C:membrane"/>
    <property type="evidence" value="ECO:0007669"/>
    <property type="project" value="InterPro"/>
</dbReference>
<dbReference type="CDD" id="cd16917">
    <property type="entry name" value="HATPase_UhpB-NarQ-NarX-like"/>
    <property type="match status" value="1"/>
</dbReference>
<dbReference type="SUPFAM" id="SSF55874">
    <property type="entry name" value="ATPase domain of HSP90 chaperone/DNA topoisomerase II/histidine kinase"/>
    <property type="match status" value="1"/>
</dbReference>
<feature type="transmembrane region" description="Helical" evidence="20">
    <location>
        <begin position="29"/>
        <end position="47"/>
    </location>
</feature>
<dbReference type="Proteomes" id="UP000033740">
    <property type="component" value="Unassembled WGS sequence"/>
</dbReference>
<dbReference type="STRING" id="582680.RS86_01687"/>
<keyword evidence="20" id="KW-0812">Transmembrane</keyword>
<feature type="transmembrane region" description="Helical" evidence="20">
    <location>
        <begin position="54"/>
        <end position="74"/>
    </location>
</feature>
<feature type="transmembrane region" description="Helical" evidence="20">
    <location>
        <begin position="149"/>
        <end position="167"/>
    </location>
</feature>
<proteinExistence type="predicted"/>
<comment type="caution">
    <text evidence="22">The sequence shown here is derived from an EMBL/GenBank/DDBJ whole genome shotgun (WGS) entry which is preliminary data.</text>
</comment>
<dbReference type="EC" id="2.7.13.3" evidence="4"/>
<keyword evidence="23" id="KW-1185">Reference proteome</keyword>
<comment type="subcellular location">
    <subcellularLocation>
        <location evidence="3">Cytoplasm</location>
    </subcellularLocation>
</comment>
<organism evidence="22 23">
    <name type="scientific">Microbacterium azadirachtae</name>
    <dbReference type="NCBI Taxonomy" id="582680"/>
    <lineage>
        <taxon>Bacteria</taxon>
        <taxon>Bacillati</taxon>
        <taxon>Actinomycetota</taxon>
        <taxon>Actinomycetes</taxon>
        <taxon>Micrococcales</taxon>
        <taxon>Microbacteriaceae</taxon>
        <taxon>Microbacterium</taxon>
    </lineage>
</organism>
<evidence type="ECO:0000256" key="5">
    <source>
        <dbReference type="ARBA" id="ARBA00017322"/>
    </source>
</evidence>
<dbReference type="InterPro" id="IPR017205">
    <property type="entry name" value="Sig_transdc_His_kinase_ChrS"/>
</dbReference>
<dbReference type="PROSITE" id="PS50109">
    <property type="entry name" value="HIS_KIN"/>
    <property type="match status" value="1"/>
</dbReference>
<evidence type="ECO:0000256" key="4">
    <source>
        <dbReference type="ARBA" id="ARBA00012438"/>
    </source>
</evidence>
<dbReference type="GO" id="GO:0000155">
    <property type="term" value="F:phosphorelay sensor kinase activity"/>
    <property type="evidence" value="ECO:0007669"/>
    <property type="project" value="InterPro"/>
</dbReference>
<protein>
    <recommendedName>
        <fullName evidence="5">Oxygen sensor histidine kinase NreB</fullName>
        <ecNumber evidence="4">2.7.13.3</ecNumber>
    </recommendedName>
    <alternativeName>
        <fullName evidence="18">Nitrogen regulation protein B</fullName>
    </alternativeName>
</protein>
<dbReference type="InterPro" id="IPR011712">
    <property type="entry name" value="Sig_transdc_His_kin_sub3_dim/P"/>
</dbReference>
<keyword evidence="15" id="KW-0902">Two-component regulatory system</keyword>
<keyword evidence="10" id="KW-0479">Metal-binding</keyword>
<dbReference type="InterPro" id="IPR036890">
    <property type="entry name" value="HATPase_C_sf"/>
</dbReference>
<sequence length="432" mass="45267">MEPRSEAQHDPTFGDGVRGILAPVRFGRALQVVLIALIVVSGIRYVLRHGEGENAVPVLAGAAVLVVAAVLQGLVPRRGAWPATWALVVCVLWAALTLVAPSFGWCAVPLAFAVLQILPFWPATAAITAMTAVVIAAELRLSALFDPTLVAGPIGIAFATIVAYRALDREARARQQLLDELTATQADLSAAQHRAGALAERARLSREIHDSVGQDLSSINLLLQASEQGWERRPEAARIQVRAAAGTARSALDEVRRVVRDLAPGELEGAAGSLPAALARVVEDAAGRGVDVQFRSHGTAAEVPLPVASAIIRTVRGALANVAEHARASRVVVSLTAQPDELRLDIRDDGVGFDARPSAMSARAAQRRATGRGQGIPGMAERIAQLGGELQVESAPGEGTTLSLVFPFGEDGSGADPKGERGSDPDPKEGIR</sequence>
<dbReference type="InterPro" id="IPR003594">
    <property type="entry name" value="HATPase_dom"/>
</dbReference>
<dbReference type="GO" id="GO:0005737">
    <property type="term" value="C:cytoplasm"/>
    <property type="evidence" value="ECO:0007669"/>
    <property type="project" value="UniProtKB-SubCell"/>
</dbReference>
<reference evidence="22 23" key="1">
    <citation type="submission" date="2015-02" db="EMBL/GenBank/DDBJ databases">
        <title>Draft genome sequences of ten Microbacterium spp. with emphasis on heavy metal contaminated environments.</title>
        <authorList>
            <person name="Corretto E."/>
        </authorList>
    </citation>
    <scope>NUCLEOTIDE SEQUENCE [LARGE SCALE GENOMIC DNA]</scope>
    <source>
        <strain evidence="22 23">ARN176</strain>
    </source>
</reference>
<dbReference type="InterPro" id="IPR005467">
    <property type="entry name" value="His_kinase_dom"/>
</dbReference>
<evidence type="ECO:0000256" key="9">
    <source>
        <dbReference type="ARBA" id="ARBA00022679"/>
    </source>
</evidence>
<dbReference type="PANTHER" id="PTHR24421">
    <property type="entry name" value="NITRATE/NITRITE SENSOR PROTEIN NARX-RELATED"/>
    <property type="match status" value="1"/>
</dbReference>
<feature type="region of interest" description="Disordered" evidence="19">
    <location>
        <begin position="357"/>
        <end position="377"/>
    </location>
</feature>
<dbReference type="PIRSF" id="PIRSF037434">
    <property type="entry name" value="STHK_ChrS"/>
    <property type="match status" value="1"/>
</dbReference>
<keyword evidence="14" id="KW-0408">Iron</keyword>
<evidence type="ECO:0000256" key="20">
    <source>
        <dbReference type="SAM" id="Phobius"/>
    </source>
</evidence>
<dbReference type="SMART" id="SM00387">
    <property type="entry name" value="HATPase_c"/>
    <property type="match status" value="1"/>
</dbReference>
<dbReference type="GO" id="GO:0046983">
    <property type="term" value="F:protein dimerization activity"/>
    <property type="evidence" value="ECO:0007669"/>
    <property type="project" value="InterPro"/>
</dbReference>
<dbReference type="Gene3D" id="1.20.5.1930">
    <property type="match status" value="1"/>
</dbReference>
<evidence type="ECO:0000256" key="19">
    <source>
        <dbReference type="SAM" id="MobiDB-lite"/>
    </source>
</evidence>
<evidence type="ECO:0000256" key="12">
    <source>
        <dbReference type="ARBA" id="ARBA00022777"/>
    </source>
</evidence>
<keyword evidence="16" id="KW-0411">Iron-sulfur</keyword>
<dbReference type="Pfam" id="PF07730">
    <property type="entry name" value="HisKA_3"/>
    <property type="match status" value="1"/>
</dbReference>
<keyword evidence="9 22" id="KW-0808">Transferase</keyword>
<feature type="compositionally biased region" description="Basic and acidic residues" evidence="19">
    <location>
        <begin position="417"/>
        <end position="432"/>
    </location>
</feature>
<feature type="domain" description="Histidine kinase" evidence="21">
    <location>
        <begin position="203"/>
        <end position="410"/>
    </location>
</feature>
<accession>A0A0F0LPK4</accession>
<keyword evidence="13" id="KW-0067">ATP-binding</keyword>
<evidence type="ECO:0000256" key="2">
    <source>
        <dbReference type="ARBA" id="ARBA00001966"/>
    </source>
</evidence>
<keyword evidence="20" id="KW-1133">Transmembrane helix</keyword>
<evidence type="ECO:0000256" key="6">
    <source>
        <dbReference type="ARBA" id="ARBA00022485"/>
    </source>
</evidence>
<feature type="transmembrane region" description="Helical" evidence="20">
    <location>
        <begin position="112"/>
        <end position="137"/>
    </location>
</feature>
<keyword evidence="8" id="KW-0597">Phosphoprotein</keyword>
<name>A0A0F0LPK4_9MICO</name>
<evidence type="ECO:0000256" key="7">
    <source>
        <dbReference type="ARBA" id="ARBA00022490"/>
    </source>
</evidence>